<sequence>MIAPKHFVDSLAKQGIDYYAGVPDSLLKDFCAYVDDHGASGKHIITANEGNAVGLAAGYHMATGKCPLVYLQNSGLGNIINPLTSIADKEVYSIPMLLVIGWRGEPDVKDEPQHVKQGRITAEQLDLLEIPYKIVDESCDAEELAAWAKGTLEQTSAPVAFLVKKGAFSTYKSQRKVTMGSSLGRETALNALLPLIGDACVVSTTGKTSREVFELRAQRNEAQRDFLTVGGMGHTLSIGLGVAMGQPDKQVVCIDGDGSVLMHLGALPIVGSIAPSNLVHVLLNNAAHESVGGQPTVADTTDFKAIAFASGYAAYAIASTLEGLTNAWHELAAQNGPVMLEVRIANGSRDDLGRPTSTPIENKQAFMNWVAR</sequence>
<dbReference type="InterPro" id="IPR029061">
    <property type="entry name" value="THDP-binding"/>
</dbReference>
<proteinExistence type="predicted"/>
<reference evidence="7" key="1">
    <citation type="submission" date="2016-10" db="EMBL/GenBank/DDBJ databases">
        <authorList>
            <person name="Varghese N."/>
            <person name="Submissions S."/>
        </authorList>
    </citation>
    <scope>NUCLEOTIDE SEQUENCE [LARGE SCALE GENOMIC DNA]</scope>
    <source>
        <strain evidence="7">CGMCC 1.10971</strain>
    </source>
</reference>
<evidence type="ECO:0000259" key="5">
    <source>
        <dbReference type="Pfam" id="PF02776"/>
    </source>
</evidence>
<dbReference type="Pfam" id="PF02775">
    <property type="entry name" value="TPP_enzyme_C"/>
    <property type="match status" value="1"/>
</dbReference>
<dbReference type="GO" id="GO:0032923">
    <property type="term" value="P:organic phosphonate biosynthetic process"/>
    <property type="evidence" value="ECO:0007669"/>
    <property type="project" value="InterPro"/>
</dbReference>
<evidence type="ECO:0000313" key="7">
    <source>
        <dbReference type="Proteomes" id="UP000198623"/>
    </source>
</evidence>
<dbReference type="Gene3D" id="3.40.50.970">
    <property type="match status" value="2"/>
</dbReference>
<dbReference type="PANTHER" id="PTHR42818">
    <property type="entry name" value="SULFOPYRUVATE DECARBOXYLASE SUBUNIT ALPHA"/>
    <property type="match status" value="1"/>
</dbReference>
<evidence type="ECO:0000313" key="6">
    <source>
        <dbReference type="EMBL" id="SFG78556.1"/>
    </source>
</evidence>
<dbReference type="InterPro" id="IPR012001">
    <property type="entry name" value="Thiamin_PyroP_enz_TPP-bd_dom"/>
</dbReference>
<dbReference type="InterPro" id="IPR051818">
    <property type="entry name" value="TPP_dependent_decarboxylase"/>
</dbReference>
<feature type="domain" description="Thiamine pyrophosphate enzyme TPP-binding" evidence="4">
    <location>
        <begin position="222"/>
        <end position="342"/>
    </location>
</feature>
<dbReference type="Pfam" id="PF02776">
    <property type="entry name" value="TPP_enzyme_N"/>
    <property type="match status" value="1"/>
</dbReference>
<dbReference type="AlphaFoldDB" id="A0A1I2UUD6"/>
<keyword evidence="6" id="KW-0670">Pyruvate</keyword>
<feature type="domain" description="Thiamine pyrophosphate enzyme N-terminal TPP-binding" evidence="5">
    <location>
        <begin position="5"/>
        <end position="120"/>
    </location>
</feature>
<dbReference type="FunFam" id="3.40.50.970:FF:000100">
    <property type="entry name" value="Putative phosphonopyruvate decarboxylase"/>
    <property type="match status" value="1"/>
</dbReference>
<gene>
    <name evidence="6" type="ORF">SAMN05216175_113120</name>
</gene>
<dbReference type="SUPFAM" id="SSF52518">
    <property type="entry name" value="Thiamin diphosphate-binding fold (THDP-binding)"/>
    <property type="match status" value="2"/>
</dbReference>
<evidence type="ECO:0000259" key="4">
    <source>
        <dbReference type="Pfam" id="PF02775"/>
    </source>
</evidence>
<accession>A0A1I2UUD6</accession>
<dbReference type="PANTHER" id="PTHR42818:SF1">
    <property type="entry name" value="SULFOPYRUVATE DECARBOXYLASE"/>
    <property type="match status" value="1"/>
</dbReference>
<dbReference type="GO" id="GO:0000287">
    <property type="term" value="F:magnesium ion binding"/>
    <property type="evidence" value="ECO:0007669"/>
    <property type="project" value="InterPro"/>
</dbReference>
<dbReference type="CDD" id="cd03371">
    <property type="entry name" value="TPP_PpyrDC"/>
    <property type="match status" value="1"/>
</dbReference>
<keyword evidence="1" id="KW-0210">Decarboxylase</keyword>
<keyword evidence="3" id="KW-0456">Lyase</keyword>
<dbReference type="NCBIfam" id="TIGR03297">
    <property type="entry name" value="Ppyr-DeCO2ase"/>
    <property type="match status" value="1"/>
</dbReference>
<dbReference type="EMBL" id="FOOU01000013">
    <property type="protein sequence ID" value="SFG78556.1"/>
    <property type="molecule type" value="Genomic_DNA"/>
</dbReference>
<dbReference type="OrthoDB" id="9785953at2"/>
<evidence type="ECO:0000256" key="2">
    <source>
        <dbReference type="ARBA" id="ARBA00023052"/>
    </source>
</evidence>
<keyword evidence="7" id="KW-1185">Reference proteome</keyword>
<dbReference type="InterPro" id="IPR017684">
    <property type="entry name" value="Phosphono-pyrv_decarboxylase"/>
</dbReference>
<dbReference type="InterPro" id="IPR011766">
    <property type="entry name" value="TPP_enzyme_TPP-bd"/>
</dbReference>
<dbReference type="GO" id="GO:0030976">
    <property type="term" value="F:thiamine pyrophosphate binding"/>
    <property type="evidence" value="ECO:0007669"/>
    <property type="project" value="InterPro"/>
</dbReference>
<evidence type="ECO:0000256" key="3">
    <source>
        <dbReference type="ARBA" id="ARBA00023239"/>
    </source>
</evidence>
<dbReference type="RefSeq" id="WP_090729504.1">
    <property type="nucleotide sequence ID" value="NZ_FOOU01000013.1"/>
</dbReference>
<dbReference type="GO" id="GO:0033980">
    <property type="term" value="F:phosphonopyruvate decarboxylase activity"/>
    <property type="evidence" value="ECO:0007669"/>
    <property type="project" value="InterPro"/>
</dbReference>
<dbReference type="Proteomes" id="UP000198623">
    <property type="component" value="Unassembled WGS sequence"/>
</dbReference>
<dbReference type="PROSITE" id="PS00187">
    <property type="entry name" value="TPP_ENZYMES"/>
    <property type="match status" value="1"/>
</dbReference>
<dbReference type="CDD" id="cd07035">
    <property type="entry name" value="TPP_PYR_POX_like"/>
    <property type="match status" value="1"/>
</dbReference>
<protein>
    <submittedName>
        <fullName evidence="6">Phosphonopyruvate decarboxylase</fullName>
    </submittedName>
</protein>
<evidence type="ECO:0000256" key="1">
    <source>
        <dbReference type="ARBA" id="ARBA00022793"/>
    </source>
</evidence>
<name>A0A1I2UUD6_9GAMM</name>
<organism evidence="6 7">
    <name type="scientific">Neptunomonas qingdaonensis</name>
    <dbReference type="NCBI Taxonomy" id="1045558"/>
    <lineage>
        <taxon>Bacteria</taxon>
        <taxon>Pseudomonadati</taxon>
        <taxon>Pseudomonadota</taxon>
        <taxon>Gammaproteobacteria</taxon>
        <taxon>Oceanospirillales</taxon>
        <taxon>Oceanospirillaceae</taxon>
        <taxon>Neptunomonas</taxon>
    </lineage>
</organism>
<dbReference type="InterPro" id="IPR000399">
    <property type="entry name" value="TPP-bd_CS"/>
</dbReference>
<dbReference type="STRING" id="1045558.SAMN05216175_113120"/>
<keyword evidence="2" id="KW-0786">Thiamine pyrophosphate</keyword>